<dbReference type="AlphaFoldDB" id="G9WZE8"/>
<keyword evidence="1" id="KW-0378">Hydrolase</keyword>
<dbReference type="InterPro" id="IPR015797">
    <property type="entry name" value="NUDIX_hydrolase-like_dom_sf"/>
</dbReference>
<dbReference type="Gene3D" id="3.90.79.10">
    <property type="entry name" value="Nucleoside Triphosphate Pyrophosphohydrolase"/>
    <property type="match status" value="1"/>
</dbReference>
<dbReference type="InterPro" id="IPR051325">
    <property type="entry name" value="Nudix_hydrolase_domain"/>
</dbReference>
<dbReference type="CDD" id="cd03673">
    <property type="entry name" value="NUDIX_Ap6A_hydrolase"/>
    <property type="match status" value="1"/>
</dbReference>
<dbReference type="GO" id="GO:0006754">
    <property type="term" value="P:ATP biosynthetic process"/>
    <property type="evidence" value="ECO:0007669"/>
    <property type="project" value="TreeGrafter"/>
</dbReference>
<dbReference type="GO" id="GO:0004081">
    <property type="term" value="F:bis(5'-nucleosyl)-tetraphosphatase (asymmetrical) activity"/>
    <property type="evidence" value="ECO:0007669"/>
    <property type="project" value="TreeGrafter"/>
</dbReference>
<dbReference type="PROSITE" id="PS51462">
    <property type="entry name" value="NUDIX"/>
    <property type="match status" value="1"/>
</dbReference>
<organism evidence="3 4">
    <name type="scientific">Peptoanaerobacter stomatis</name>
    <dbReference type="NCBI Taxonomy" id="796937"/>
    <lineage>
        <taxon>Bacteria</taxon>
        <taxon>Bacillati</taxon>
        <taxon>Bacillota</taxon>
        <taxon>Clostridia</taxon>
        <taxon>Peptostreptococcales</taxon>
        <taxon>Filifactoraceae</taxon>
        <taxon>Peptoanaerobacter</taxon>
    </lineage>
</organism>
<gene>
    <name evidence="3" type="ORF">HMPREF9629_01549</name>
</gene>
<dbReference type="InterPro" id="IPR000086">
    <property type="entry name" value="NUDIX_hydrolase_dom"/>
</dbReference>
<dbReference type="SUPFAM" id="SSF55811">
    <property type="entry name" value="Nudix"/>
    <property type="match status" value="1"/>
</dbReference>
<evidence type="ECO:0000259" key="2">
    <source>
        <dbReference type="PROSITE" id="PS51462"/>
    </source>
</evidence>
<dbReference type="Proteomes" id="UP000006437">
    <property type="component" value="Unassembled WGS sequence"/>
</dbReference>
<name>G9WZE8_9FIRM</name>
<dbReference type="PANTHER" id="PTHR21340">
    <property type="entry name" value="DIADENOSINE 5,5-P1,P4-TETRAPHOSPHATE PYROPHOSPHOHYDROLASE MUTT"/>
    <property type="match status" value="1"/>
</dbReference>
<dbReference type="GO" id="GO:0006167">
    <property type="term" value="P:AMP biosynthetic process"/>
    <property type="evidence" value="ECO:0007669"/>
    <property type="project" value="TreeGrafter"/>
</dbReference>
<proteinExistence type="predicted"/>
<evidence type="ECO:0000256" key="1">
    <source>
        <dbReference type="ARBA" id="ARBA00022801"/>
    </source>
</evidence>
<dbReference type="HOGENOM" id="CLU_037162_14_1_9"/>
<comment type="caution">
    <text evidence="3">The sequence shown here is derived from an EMBL/GenBank/DDBJ whole genome shotgun (WGS) entry which is preliminary data.</text>
</comment>
<feature type="domain" description="Nudix hydrolase" evidence="2">
    <location>
        <begin position="1"/>
        <end position="131"/>
    </location>
</feature>
<dbReference type="PANTHER" id="PTHR21340:SF0">
    <property type="entry name" value="BIS(5'-NUCLEOSYL)-TETRAPHOSPHATASE [ASYMMETRICAL]"/>
    <property type="match status" value="1"/>
</dbReference>
<evidence type="ECO:0000313" key="3">
    <source>
        <dbReference type="EMBL" id="EHL15974.1"/>
    </source>
</evidence>
<dbReference type="PATRIC" id="fig|796937.3.peg.747"/>
<reference evidence="3 4" key="1">
    <citation type="submission" date="2011-08" db="EMBL/GenBank/DDBJ databases">
        <title>The Genome Sequence of Eubacteriaceae bacterium ACC19a.</title>
        <authorList>
            <consortium name="The Broad Institute Genome Sequencing Platform"/>
            <person name="Earl A."/>
            <person name="Ward D."/>
            <person name="Feldgarden M."/>
            <person name="Gevers D."/>
            <person name="Sizova M."/>
            <person name="Hazen A."/>
            <person name="Epstein S."/>
            <person name="Young S.K."/>
            <person name="Zeng Q."/>
            <person name="Gargeya S."/>
            <person name="Fitzgerald M."/>
            <person name="Haas B."/>
            <person name="Abouelleil A."/>
            <person name="Alvarado L."/>
            <person name="Arachchi H.M."/>
            <person name="Berlin A."/>
            <person name="Brown A."/>
            <person name="Chapman S.B."/>
            <person name="Chen Z."/>
            <person name="Dunbar C."/>
            <person name="Freedman E."/>
            <person name="Gearin G."/>
            <person name="Gellesch M."/>
            <person name="Goldberg J."/>
            <person name="Griggs A."/>
            <person name="Gujja S."/>
            <person name="Heiman D."/>
            <person name="Howarth C."/>
            <person name="Larson L."/>
            <person name="Lui A."/>
            <person name="MacDonald P.J.P."/>
            <person name="Montmayeur A."/>
            <person name="Murphy C."/>
            <person name="Neiman D."/>
            <person name="Pearson M."/>
            <person name="Priest M."/>
            <person name="Roberts A."/>
            <person name="Saif S."/>
            <person name="Shea T."/>
            <person name="Shenoy N."/>
            <person name="Sisk P."/>
            <person name="Stolte C."/>
            <person name="Sykes S."/>
            <person name="Wortman J."/>
            <person name="Nusbaum C."/>
            <person name="Birren B."/>
        </authorList>
    </citation>
    <scope>NUCLEOTIDE SEQUENCE [LARGE SCALE GENOMIC DNA]</scope>
    <source>
        <strain evidence="3 4">ACC19a</strain>
    </source>
</reference>
<protein>
    <recommendedName>
        <fullName evidence="2">Nudix hydrolase domain-containing protein</fullName>
    </recommendedName>
</protein>
<dbReference type="EMBL" id="AFZE01000007">
    <property type="protein sequence ID" value="EHL15974.1"/>
    <property type="molecule type" value="Genomic_DNA"/>
</dbReference>
<dbReference type="Pfam" id="PF00293">
    <property type="entry name" value="NUDIX"/>
    <property type="match status" value="1"/>
</dbReference>
<dbReference type="BioCyc" id="EBAC796937-HMP:GMGH-1554-MONOMER"/>
<sequence>MREETSAGGVVVFSNAILLLKKYNKDWVLPKGRNEQGEKLEQTAVREVYEESMIKAEILKYLGEIHYTFNDNIDIGDKIHKTVYWYLMTTQNDECYPQKEEGFVEARFIEFDKALDYAKYEDEKSIIKVAIEHMKKINSKKSGKK</sequence>
<evidence type="ECO:0000313" key="4">
    <source>
        <dbReference type="Proteomes" id="UP000006437"/>
    </source>
</evidence>
<dbReference type="RefSeq" id="WP_009525778.1">
    <property type="nucleotide sequence ID" value="NZ_JBQMYZ010000036.1"/>
</dbReference>
<accession>G9WZE8</accession>